<accession>A0ABD0W8P3</accession>
<dbReference type="EMBL" id="JANQDX010000001">
    <property type="protein sequence ID" value="KAL0928198.1"/>
    <property type="molecule type" value="Genomic_DNA"/>
</dbReference>
<keyword evidence="3" id="KW-1185">Reference proteome</keyword>
<dbReference type="AlphaFoldDB" id="A0ABD0W8P3"/>
<evidence type="ECO:0000313" key="3">
    <source>
        <dbReference type="Proteomes" id="UP001552299"/>
    </source>
</evidence>
<name>A0ABD0W8P3_DENTH</name>
<feature type="compositionally biased region" description="Pro residues" evidence="1">
    <location>
        <begin position="359"/>
        <end position="379"/>
    </location>
</feature>
<sequence length="391" mass="43226">MSTISSFTSRAKVLCSSLSISSPLKSKGESSEAWLGFKPSTVTPDPHDNLLSDMQRGGQIIQLPPLLDQAPVVLYKEKCTGPALQRIAATSAPRQQQDCMSWPHQPRWCHVSHAPACHGHIRRDPTGYGCHVLRVMDTSATTQQVMGPTSATSYMLWPHQPQPNKLWVTHQPRSCMAVPYQCHVSANPTWHYHVSTIAAGPPPDAGVPPDHHLRPDVLPDHHLRPDVLPDHHLRPDVLPDHRLRPNVLPDHRLRPNVLSDHRLRPDVLPDHRLRPDVLPNHHLGLNVQSAGGTDCTRAFPRVTSYKNEVNTPEARRFVGPPPEARRSAGPPREARRSVGPPLEARRSAGPPPEARHSAGPPPDAQRSAGPPPNIVPPPNHRLTPEFCRITN</sequence>
<feature type="region of interest" description="Disordered" evidence="1">
    <location>
        <begin position="226"/>
        <end position="253"/>
    </location>
</feature>
<proteinExistence type="predicted"/>
<gene>
    <name evidence="2" type="ORF">M5K25_000068</name>
</gene>
<reference evidence="2 3" key="1">
    <citation type="journal article" date="2024" name="Plant Biotechnol. J.">
        <title>Dendrobium thyrsiflorum genome and its molecular insights into genes involved in important horticultural traits.</title>
        <authorList>
            <person name="Chen B."/>
            <person name="Wang J.Y."/>
            <person name="Zheng P.J."/>
            <person name="Li K.L."/>
            <person name="Liang Y.M."/>
            <person name="Chen X.F."/>
            <person name="Zhang C."/>
            <person name="Zhao X."/>
            <person name="He X."/>
            <person name="Zhang G.Q."/>
            <person name="Liu Z.J."/>
            <person name="Xu Q."/>
        </authorList>
    </citation>
    <scope>NUCLEOTIDE SEQUENCE [LARGE SCALE GENOMIC DNA]</scope>
    <source>
        <strain evidence="2">GZMU011</strain>
    </source>
</reference>
<organism evidence="2 3">
    <name type="scientific">Dendrobium thyrsiflorum</name>
    <name type="common">Pinecone-like raceme dendrobium</name>
    <name type="synonym">Orchid</name>
    <dbReference type="NCBI Taxonomy" id="117978"/>
    <lineage>
        <taxon>Eukaryota</taxon>
        <taxon>Viridiplantae</taxon>
        <taxon>Streptophyta</taxon>
        <taxon>Embryophyta</taxon>
        <taxon>Tracheophyta</taxon>
        <taxon>Spermatophyta</taxon>
        <taxon>Magnoliopsida</taxon>
        <taxon>Liliopsida</taxon>
        <taxon>Asparagales</taxon>
        <taxon>Orchidaceae</taxon>
        <taxon>Epidendroideae</taxon>
        <taxon>Malaxideae</taxon>
        <taxon>Dendrobiinae</taxon>
        <taxon>Dendrobium</taxon>
    </lineage>
</organism>
<evidence type="ECO:0000256" key="1">
    <source>
        <dbReference type="SAM" id="MobiDB-lite"/>
    </source>
</evidence>
<feature type="region of interest" description="Disordered" evidence="1">
    <location>
        <begin position="306"/>
        <end position="391"/>
    </location>
</feature>
<evidence type="ECO:0000313" key="2">
    <source>
        <dbReference type="EMBL" id="KAL0928198.1"/>
    </source>
</evidence>
<protein>
    <submittedName>
        <fullName evidence="2">Uncharacterized protein</fullName>
    </submittedName>
</protein>
<dbReference type="Proteomes" id="UP001552299">
    <property type="component" value="Unassembled WGS sequence"/>
</dbReference>
<comment type="caution">
    <text evidence="2">The sequence shown here is derived from an EMBL/GenBank/DDBJ whole genome shotgun (WGS) entry which is preliminary data.</text>
</comment>